<accession>A0A2S6MV25</accession>
<proteinExistence type="inferred from homology"/>
<evidence type="ECO:0000256" key="3">
    <source>
        <dbReference type="RuleBase" id="RU362073"/>
    </source>
</evidence>
<dbReference type="SUPFAM" id="SSF64518">
    <property type="entry name" value="Phase 1 flagellin"/>
    <property type="match status" value="1"/>
</dbReference>
<evidence type="ECO:0000259" key="4">
    <source>
        <dbReference type="Pfam" id="PF00669"/>
    </source>
</evidence>
<dbReference type="InterPro" id="IPR001492">
    <property type="entry name" value="Flagellin"/>
</dbReference>
<dbReference type="GO" id="GO:0009288">
    <property type="term" value="C:bacterial-type flagellum"/>
    <property type="evidence" value="ECO:0007669"/>
    <property type="project" value="UniProtKB-SubCell"/>
</dbReference>
<evidence type="ECO:0000256" key="2">
    <source>
        <dbReference type="ARBA" id="ARBA00023143"/>
    </source>
</evidence>
<dbReference type="InterPro" id="IPR046358">
    <property type="entry name" value="Flagellin_C"/>
</dbReference>
<evidence type="ECO:0000256" key="1">
    <source>
        <dbReference type="ARBA" id="ARBA00005709"/>
    </source>
</evidence>
<dbReference type="GO" id="GO:0005198">
    <property type="term" value="F:structural molecule activity"/>
    <property type="evidence" value="ECO:0007669"/>
    <property type="project" value="UniProtKB-UniRule"/>
</dbReference>
<protein>
    <recommendedName>
        <fullName evidence="3">Flagellin</fullName>
    </recommendedName>
</protein>
<dbReference type="PANTHER" id="PTHR42792">
    <property type="entry name" value="FLAGELLIN"/>
    <property type="match status" value="1"/>
</dbReference>
<keyword evidence="7" id="KW-1185">Reference proteome</keyword>
<comment type="similarity">
    <text evidence="1 3">Belongs to the bacterial flagellin family.</text>
</comment>
<dbReference type="RefSeq" id="WP_104522937.1">
    <property type="nucleotide sequence ID" value="NZ_NHRY01000272.1"/>
</dbReference>
<dbReference type="Gene3D" id="1.20.1330.10">
    <property type="entry name" value="f41 fragment of flagellin, N-terminal domain"/>
    <property type="match status" value="1"/>
</dbReference>
<evidence type="ECO:0000313" key="6">
    <source>
        <dbReference type="EMBL" id="PPQ26202.1"/>
    </source>
</evidence>
<keyword evidence="3" id="KW-0964">Secreted</keyword>
<comment type="function">
    <text evidence="3">Flagellin is the subunit protein which polymerizes to form the filaments of bacterial flagella.</text>
</comment>
<dbReference type="InterPro" id="IPR001029">
    <property type="entry name" value="Flagellin_N"/>
</dbReference>
<keyword evidence="2 3" id="KW-0975">Bacterial flagellum</keyword>
<dbReference type="AlphaFoldDB" id="A0A2S6MV25"/>
<feature type="domain" description="Flagellin C-terminal" evidence="5">
    <location>
        <begin position="216"/>
        <end position="292"/>
    </location>
</feature>
<name>A0A2S6MV25_RHOGL</name>
<feature type="domain" description="Flagellin N-terminal" evidence="4">
    <location>
        <begin position="6"/>
        <end position="140"/>
    </location>
</feature>
<dbReference type="Proteomes" id="UP000239724">
    <property type="component" value="Unassembled WGS sequence"/>
</dbReference>
<comment type="caution">
    <text evidence="6">The sequence shown here is derived from an EMBL/GenBank/DDBJ whole genome shotgun (WGS) entry which is preliminary data.</text>
</comment>
<dbReference type="EMBL" id="NHRY01000272">
    <property type="protein sequence ID" value="PPQ26202.1"/>
    <property type="molecule type" value="Genomic_DNA"/>
</dbReference>
<evidence type="ECO:0000313" key="7">
    <source>
        <dbReference type="Proteomes" id="UP000239724"/>
    </source>
</evidence>
<dbReference type="GO" id="GO:0005576">
    <property type="term" value="C:extracellular region"/>
    <property type="evidence" value="ECO:0007669"/>
    <property type="project" value="UniProtKB-SubCell"/>
</dbReference>
<gene>
    <name evidence="6" type="ORF">CCS01_30740</name>
</gene>
<dbReference type="Pfam" id="PF00700">
    <property type="entry name" value="Flagellin_C"/>
    <property type="match status" value="1"/>
</dbReference>
<dbReference type="Pfam" id="PF00669">
    <property type="entry name" value="Flagellin_N"/>
    <property type="match status" value="1"/>
</dbReference>
<comment type="subcellular location">
    <subcellularLocation>
        <location evidence="3">Secreted</location>
    </subcellularLocation>
    <subcellularLocation>
        <location evidence="3">Bacterial flagellum</location>
    </subcellularLocation>
</comment>
<reference evidence="6 7" key="1">
    <citation type="journal article" date="2018" name="Arch. Microbiol.">
        <title>New insights into the metabolic potential of the phototrophic purple bacterium Rhodopila globiformis DSM 161(T) from its draft genome sequence and evidence for a vanadium-dependent nitrogenase.</title>
        <authorList>
            <person name="Imhoff J.F."/>
            <person name="Rahn T."/>
            <person name="Kunzel S."/>
            <person name="Neulinger S.C."/>
        </authorList>
    </citation>
    <scope>NUCLEOTIDE SEQUENCE [LARGE SCALE GENOMIC DNA]</scope>
    <source>
        <strain evidence="6 7">DSM 161</strain>
    </source>
</reference>
<organism evidence="6 7">
    <name type="scientific">Rhodopila globiformis</name>
    <name type="common">Rhodopseudomonas globiformis</name>
    <dbReference type="NCBI Taxonomy" id="1071"/>
    <lineage>
        <taxon>Bacteria</taxon>
        <taxon>Pseudomonadati</taxon>
        <taxon>Pseudomonadota</taxon>
        <taxon>Alphaproteobacteria</taxon>
        <taxon>Acetobacterales</taxon>
        <taxon>Acetobacteraceae</taxon>
        <taxon>Rhodopila</taxon>
    </lineage>
</organism>
<sequence length="293" mass="30370">MSLNSINTNMGAMVALQSLNATEQQLAATQKQISTGYRVADSTDDGAAYAIAQGIRSTVGALTSANQQLGGAQGLLSVTQSGLNNISNMMGSMRQLLVKLSDSSVQGSDRTNYITQYNAELANVKGYIQDASYNGKTLIGNITGSSGTFGRTSLIRNEVGATYGVATFGGSALYGSIAFNATALAATAVGGTFATEVQKIAGYITANGVFAKMANKVGTELNTIGSAINYVNNQVTYNNDKIDALNSGMGSLIDADLAKESAQLTALQIRQQLGTQALSLANQAPQTLLSLFK</sequence>
<dbReference type="PANTHER" id="PTHR42792:SF2">
    <property type="entry name" value="FLAGELLIN"/>
    <property type="match status" value="1"/>
</dbReference>
<evidence type="ECO:0000259" key="5">
    <source>
        <dbReference type="Pfam" id="PF00700"/>
    </source>
</evidence>